<keyword evidence="2" id="KW-1185">Reference proteome</keyword>
<evidence type="ECO:0000313" key="2">
    <source>
        <dbReference type="Proteomes" id="UP001374599"/>
    </source>
</evidence>
<comment type="caution">
    <text evidence="1">The sequence shown here is derived from an EMBL/GenBank/DDBJ whole genome shotgun (WGS) entry which is preliminary data.</text>
</comment>
<dbReference type="Proteomes" id="UP001374599">
    <property type="component" value="Unassembled WGS sequence"/>
</dbReference>
<sequence>MSSQLYCFEYYSTQSNKIFSDDSYKVELKYPGQWVKVDGYKDRYGLDDGFFQVSAINGGTLDEVAEQEAFHPAKPYGSKPTILDKVIMGQPAKMILPSPDQGSQMMNQVGLIVAYSKPIIIDGNRYEYFVLWADKMHFDKIARSIKFIE</sequence>
<protein>
    <submittedName>
        <fullName evidence="1">Uncharacterized protein</fullName>
    </submittedName>
</protein>
<name>A0ACB5ULA8_9FIRM</name>
<accession>A0ACB5ULA8</accession>
<organism evidence="1 2">
    <name type="scientific">Vallitalea maricola</name>
    <dbReference type="NCBI Taxonomy" id="3074433"/>
    <lineage>
        <taxon>Bacteria</taxon>
        <taxon>Bacillati</taxon>
        <taxon>Bacillota</taxon>
        <taxon>Clostridia</taxon>
        <taxon>Lachnospirales</taxon>
        <taxon>Vallitaleaceae</taxon>
        <taxon>Vallitalea</taxon>
    </lineage>
</organism>
<evidence type="ECO:0000313" key="1">
    <source>
        <dbReference type="EMBL" id="GMQ63746.1"/>
    </source>
</evidence>
<gene>
    <name evidence="1" type="ORF">AN2V17_29810</name>
</gene>
<proteinExistence type="predicted"/>
<reference evidence="1" key="1">
    <citation type="submission" date="2023-09" db="EMBL/GenBank/DDBJ databases">
        <title>Vallitalea sediminicola and Vallitalea maricola sp. nov., anaerobic bacteria isolated from marine sediment.</title>
        <authorList>
            <person name="Hirano S."/>
            <person name="Maeda A."/>
            <person name="Terahara T."/>
            <person name="Mori K."/>
            <person name="Hamada M."/>
            <person name="Matsumoto R."/>
            <person name="Kobayashi T."/>
        </authorList>
    </citation>
    <scope>NUCLEOTIDE SEQUENCE</scope>
    <source>
        <strain evidence="1">AN17-2</strain>
    </source>
</reference>
<dbReference type="EMBL" id="BTPU01000051">
    <property type="protein sequence ID" value="GMQ63746.1"/>
    <property type="molecule type" value="Genomic_DNA"/>
</dbReference>